<sequence>MKKIDRTAEFPQLRDGEVYADWTGAALPPVSLISKFATFLTSHLLGNPHSSHRASQTASDMVTATRARILSYLNASSDEYDVVFTPNATGAIRILEHFVFRGGELLLTADNHNSVNGLRETAKRDGGVVRYAPINGNLGIDVDGLVRLLDYPRTEGGNKLFAYPAKSNYSGVCHPLELVGMAQERGWYVLLDAAAYNANCRLDLSAVKPDFVPVSFYKMFGFPTGVGCLIIKKTAYAALAKKWFAGGSIRLVSVATDYFTHDRGASKYEDGTINFQMIPAIMEGLEFLEEFGDRNRHAIALATQLRDELKGLAVGDALFVIHSPRGTDTVACAVRKDGEYLSVRRFEEFASERGVHVRAGDFCNPGANEQVYGFVVDPNEPQFDAAPNGSIRISFGYANVASDVSRILEVAREYLDHIQ</sequence>
<dbReference type="PATRIC" id="fig|1619033.3.peg.255"/>
<dbReference type="InterPro" id="IPR015424">
    <property type="entry name" value="PyrdxlP-dep_Trfase"/>
</dbReference>
<reference evidence="2 3" key="1">
    <citation type="journal article" date="2015" name="Nature">
        <title>rRNA introns, odd ribosomes, and small enigmatic genomes across a large radiation of phyla.</title>
        <authorList>
            <person name="Brown C.T."/>
            <person name="Hug L.A."/>
            <person name="Thomas B.C."/>
            <person name="Sharon I."/>
            <person name="Castelle C.J."/>
            <person name="Singh A."/>
            <person name="Wilkins M.J."/>
            <person name="Williams K.H."/>
            <person name="Banfield J.F."/>
        </authorList>
    </citation>
    <scope>NUCLEOTIDE SEQUENCE [LARGE SCALE GENOMIC DNA]</scope>
</reference>
<dbReference type="Pfam" id="PF00266">
    <property type="entry name" value="Aminotran_5"/>
    <property type="match status" value="1"/>
</dbReference>
<dbReference type="InterPro" id="IPR000192">
    <property type="entry name" value="Aminotrans_V_dom"/>
</dbReference>
<gene>
    <name evidence="2" type="ORF">UT75_C0002G0080</name>
</gene>
<accession>A0A0G0QLM9</accession>
<dbReference type="AlphaFoldDB" id="A0A0G0QLM9"/>
<feature type="domain" description="Aminotransferase class V" evidence="1">
    <location>
        <begin position="18"/>
        <end position="406"/>
    </location>
</feature>
<comment type="caution">
    <text evidence="2">The sequence shown here is derived from an EMBL/GenBank/DDBJ whole genome shotgun (WGS) entry which is preliminary data.</text>
</comment>
<dbReference type="Proteomes" id="UP000034072">
    <property type="component" value="Unassembled WGS sequence"/>
</dbReference>
<dbReference type="InterPro" id="IPR015422">
    <property type="entry name" value="PyrdxlP-dep_Trfase_small"/>
</dbReference>
<dbReference type="PANTHER" id="PTHR14237">
    <property type="entry name" value="MOLYBDOPTERIN COFACTOR SULFURASE MOSC"/>
    <property type="match status" value="1"/>
</dbReference>
<dbReference type="SUPFAM" id="SSF53383">
    <property type="entry name" value="PLP-dependent transferases"/>
    <property type="match status" value="1"/>
</dbReference>
<evidence type="ECO:0000259" key="1">
    <source>
        <dbReference type="Pfam" id="PF00266"/>
    </source>
</evidence>
<name>A0A0G0QLM9_9BACT</name>
<proteinExistence type="predicted"/>
<protein>
    <submittedName>
        <fullName evidence="2">Cysteine desulfurase</fullName>
    </submittedName>
</protein>
<organism evidence="2 3">
    <name type="scientific">Candidatus Yanofskybacteria bacterium GW2011_GWE2_40_11</name>
    <dbReference type="NCBI Taxonomy" id="1619033"/>
    <lineage>
        <taxon>Bacteria</taxon>
        <taxon>Candidatus Yanofskyibacteriota</taxon>
    </lineage>
</organism>
<dbReference type="EMBL" id="LBXZ01000002">
    <property type="protein sequence ID" value="KKR41043.1"/>
    <property type="molecule type" value="Genomic_DNA"/>
</dbReference>
<dbReference type="InterPro" id="IPR015421">
    <property type="entry name" value="PyrdxlP-dep_Trfase_major"/>
</dbReference>
<dbReference type="PANTHER" id="PTHR14237:SF19">
    <property type="entry name" value="MITOCHONDRIAL AMIDOXIME REDUCING COMPONENT 1"/>
    <property type="match status" value="1"/>
</dbReference>
<evidence type="ECO:0000313" key="3">
    <source>
        <dbReference type="Proteomes" id="UP000034072"/>
    </source>
</evidence>
<evidence type="ECO:0000313" key="2">
    <source>
        <dbReference type="EMBL" id="KKR41043.1"/>
    </source>
</evidence>
<dbReference type="Gene3D" id="3.90.1150.10">
    <property type="entry name" value="Aspartate Aminotransferase, domain 1"/>
    <property type="match status" value="1"/>
</dbReference>
<dbReference type="Gene3D" id="3.40.640.10">
    <property type="entry name" value="Type I PLP-dependent aspartate aminotransferase-like (Major domain)"/>
    <property type="match status" value="1"/>
</dbReference>